<evidence type="ECO:0000313" key="4">
    <source>
        <dbReference type="Proteomes" id="UP000761574"/>
    </source>
</evidence>
<dbReference type="EMBL" id="BPFB01000014">
    <property type="protein sequence ID" value="GIU45773.1"/>
    <property type="molecule type" value="Genomic_DNA"/>
</dbReference>
<protein>
    <submittedName>
        <fullName evidence="3">Uncharacterized protein</fullName>
    </submittedName>
</protein>
<sequence>MGAFAVAFILISGYLYVSNSKYQKYITRREDGHRYYFRCGSFGILFCVVGIFFAVVCDYYNWPSAALALIDTSIEKLSGPTSKLTVQEYLNAKLLAGSAFALPIAFAIAWIENYFRDDDKSRKYINDVKSPALEKFLFECGETVSSVLITLASRKVYVGLVHEIPIEAGEVEHFTILPMLSGYRDKDRLTVKFTTNYFVHYENQLDDAGDPRDEGVCLDDFIEVIPVSEMVHIGRFDIDTYKNFGKPLDGNGIHMSSIPWVEPPSSPIDSGKPTDVHLS</sequence>
<feature type="transmembrane region" description="Helical" evidence="2">
    <location>
        <begin position="6"/>
        <end position="23"/>
    </location>
</feature>
<comment type="caution">
    <text evidence="3">The sequence shown here is derived from an EMBL/GenBank/DDBJ whole genome shotgun (WGS) entry which is preliminary data.</text>
</comment>
<feature type="transmembrane region" description="Helical" evidence="2">
    <location>
        <begin position="94"/>
        <end position="115"/>
    </location>
</feature>
<dbReference type="RefSeq" id="WP_119978163.1">
    <property type="nucleotide sequence ID" value="NZ_BPFB01000014.1"/>
</dbReference>
<accession>A0ABQ4PDZ4</accession>
<evidence type="ECO:0000256" key="2">
    <source>
        <dbReference type="SAM" id="Phobius"/>
    </source>
</evidence>
<name>A0ABQ4PDZ4_9GAMM</name>
<organism evidence="3 4">
    <name type="scientific">Shewanella algidipiscicola</name>
    <dbReference type="NCBI Taxonomy" id="614070"/>
    <lineage>
        <taxon>Bacteria</taxon>
        <taxon>Pseudomonadati</taxon>
        <taxon>Pseudomonadota</taxon>
        <taxon>Gammaproteobacteria</taxon>
        <taxon>Alteromonadales</taxon>
        <taxon>Shewanellaceae</taxon>
        <taxon>Shewanella</taxon>
    </lineage>
</organism>
<evidence type="ECO:0000313" key="3">
    <source>
        <dbReference type="EMBL" id="GIU45773.1"/>
    </source>
</evidence>
<keyword evidence="4" id="KW-1185">Reference proteome</keyword>
<reference evidence="3 4" key="1">
    <citation type="submission" date="2021-05" db="EMBL/GenBank/DDBJ databases">
        <title>Molecular characterization for Shewanella algae harboring chromosomal blaOXA-55-like strains isolated from clinical and environment sample.</title>
        <authorList>
            <person name="Ohama Y."/>
            <person name="Aoki K."/>
            <person name="Harada S."/>
            <person name="Moriya K."/>
            <person name="Ishii Y."/>
            <person name="Tateda K."/>
        </authorList>
    </citation>
    <scope>NUCLEOTIDE SEQUENCE [LARGE SCALE GENOMIC DNA]</scope>
    <source>
        <strain evidence="3 4">LMG 23746</strain>
    </source>
</reference>
<keyword evidence="2" id="KW-0812">Transmembrane</keyword>
<keyword evidence="2" id="KW-1133">Transmembrane helix</keyword>
<dbReference type="Proteomes" id="UP000761574">
    <property type="component" value="Unassembled WGS sequence"/>
</dbReference>
<gene>
    <name evidence="3" type="ORF">TUM4630_14630</name>
</gene>
<feature type="transmembrane region" description="Helical" evidence="2">
    <location>
        <begin position="35"/>
        <end position="56"/>
    </location>
</feature>
<keyword evidence="2" id="KW-0472">Membrane</keyword>
<proteinExistence type="predicted"/>
<evidence type="ECO:0000256" key="1">
    <source>
        <dbReference type="SAM" id="MobiDB-lite"/>
    </source>
</evidence>
<feature type="region of interest" description="Disordered" evidence="1">
    <location>
        <begin position="259"/>
        <end position="279"/>
    </location>
</feature>